<dbReference type="PANTHER" id="PTHR31051">
    <property type="entry name" value="PROTEASOME ASSEMBLY CHAPERONE 3"/>
    <property type="match status" value="1"/>
</dbReference>
<keyword evidence="2" id="KW-1185">Reference proteome</keyword>
<organism evidence="1 2">
    <name type="scientific">Elaphomyces granulatus</name>
    <dbReference type="NCBI Taxonomy" id="519963"/>
    <lineage>
        <taxon>Eukaryota</taxon>
        <taxon>Fungi</taxon>
        <taxon>Dikarya</taxon>
        <taxon>Ascomycota</taxon>
        <taxon>Pezizomycotina</taxon>
        <taxon>Eurotiomycetes</taxon>
        <taxon>Eurotiomycetidae</taxon>
        <taxon>Eurotiales</taxon>
        <taxon>Elaphomycetaceae</taxon>
        <taxon>Elaphomyces</taxon>
    </lineage>
</organism>
<evidence type="ECO:0000313" key="1">
    <source>
        <dbReference type="EMBL" id="OXV08270.1"/>
    </source>
</evidence>
<dbReference type="AlphaFoldDB" id="A0A232LVR2"/>
<dbReference type="InterPro" id="IPR053720">
    <property type="entry name" value="Psm_Assembly_Chaperone"/>
</dbReference>
<sequence length="157" mass="16817">MANLFNVDNVHETLKLPFPASTKQAAGIVSGVLTDVMSVSFCDKILVIISQKGRLSHWLQVPLENTNPGTTGFHTFSSEANDDSLLPLTGLTATTLLGGHAPGHDTLGQLYARQIASAIIMKTPHEKRVLVVGLGLSICEPDKDVFATVIDLVLRCI</sequence>
<name>A0A232LVR2_9EURO</name>
<accession>A0A232LVR2</accession>
<dbReference type="Pfam" id="PF10178">
    <property type="entry name" value="PAC3"/>
    <property type="match status" value="1"/>
</dbReference>
<proteinExistence type="predicted"/>
<dbReference type="GO" id="GO:0043248">
    <property type="term" value="P:proteasome assembly"/>
    <property type="evidence" value="ECO:0007669"/>
    <property type="project" value="InterPro"/>
</dbReference>
<reference evidence="1 2" key="1">
    <citation type="journal article" date="2015" name="Environ. Microbiol.">
        <title>Metagenome sequence of Elaphomyces granulatus from sporocarp tissue reveals Ascomycota ectomycorrhizal fingerprints of genome expansion and a Proteobacteria-rich microbiome.</title>
        <authorList>
            <person name="Quandt C.A."/>
            <person name="Kohler A."/>
            <person name="Hesse C.N."/>
            <person name="Sharpton T.J."/>
            <person name="Martin F."/>
            <person name="Spatafora J.W."/>
        </authorList>
    </citation>
    <scope>NUCLEOTIDE SEQUENCE [LARGE SCALE GENOMIC DNA]</scope>
    <source>
        <strain evidence="1 2">OSC145934</strain>
    </source>
</reference>
<protein>
    <submittedName>
        <fullName evidence="1">Uncharacterized protein</fullName>
    </submittedName>
</protein>
<dbReference type="PANTHER" id="PTHR31051:SF1">
    <property type="entry name" value="PROTEASOME ASSEMBLY CHAPERONE 3"/>
    <property type="match status" value="1"/>
</dbReference>
<evidence type="ECO:0000313" key="2">
    <source>
        <dbReference type="Proteomes" id="UP000243515"/>
    </source>
</evidence>
<dbReference type="EMBL" id="NPHW01004220">
    <property type="protein sequence ID" value="OXV08270.1"/>
    <property type="molecule type" value="Genomic_DNA"/>
</dbReference>
<gene>
    <name evidence="1" type="ORF">Egran_03968</name>
</gene>
<dbReference type="InterPro" id="IPR018788">
    <property type="entry name" value="Proteasome_assmbl_chp_3"/>
</dbReference>
<dbReference type="Proteomes" id="UP000243515">
    <property type="component" value="Unassembled WGS sequence"/>
</dbReference>
<dbReference type="OrthoDB" id="5593278at2759"/>
<dbReference type="Gene3D" id="3.30.230.90">
    <property type="match status" value="1"/>
</dbReference>
<comment type="caution">
    <text evidence="1">The sequence shown here is derived from an EMBL/GenBank/DDBJ whole genome shotgun (WGS) entry which is preliminary data.</text>
</comment>